<dbReference type="InterPro" id="IPR010890">
    <property type="entry name" value="PriC"/>
</dbReference>
<organism evidence="2 3">
    <name type="scientific">Vibrio genomosp. F6 str. FF-238</name>
    <dbReference type="NCBI Taxonomy" id="1191298"/>
    <lineage>
        <taxon>Bacteria</taxon>
        <taxon>Pseudomonadati</taxon>
        <taxon>Pseudomonadota</taxon>
        <taxon>Gammaproteobacteria</taxon>
        <taxon>Vibrionales</taxon>
        <taxon>Vibrionaceae</taxon>
        <taxon>Vibrio</taxon>
    </lineage>
</organism>
<accession>A0A1E5D5V7</accession>
<comment type="caution">
    <text evidence="2">The sequence shown here is derived from an EMBL/GenBank/DDBJ whole genome shotgun (WGS) entry which is preliminary data.</text>
</comment>
<evidence type="ECO:0000256" key="1">
    <source>
        <dbReference type="SAM" id="Coils"/>
    </source>
</evidence>
<dbReference type="Proteomes" id="UP000094165">
    <property type="component" value="Unassembled WGS sequence"/>
</dbReference>
<dbReference type="Gene3D" id="1.20.1270.340">
    <property type="match status" value="1"/>
</dbReference>
<proteinExistence type="predicted"/>
<evidence type="ECO:0000313" key="3">
    <source>
        <dbReference type="Proteomes" id="UP000094165"/>
    </source>
</evidence>
<dbReference type="AlphaFoldDB" id="A0A1E5D5V7"/>
<name>A0A1E5D5V7_9VIBR</name>
<dbReference type="EMBL" id="AJYW02000031">
    <property type="protein sequence ID" value="OEE79006.1"/>
    <property type="molecule type" value="Genomic_DNA"/>
</dbReference>
<feature type="coiled-coil region" evidence="1">
    <location>
        <begin position="147"/>
        <end position="174"/>
    </location>
</feature>
<reference evidence="2 3" key="1">
    <citation type="journal article" date="2012" name="Science">
        <title>Ecological populations of bacteria act as socially cohesive units of antibiotic production and resistance.</title>
        <authorList>
            <person name="Cordero O.X."/>
            <person name="Wildschutte H."/>
            <person name="Kirkup B."/>
            <person name="Proehl S."/>
            <person name="Ngo L."/>
            <person name="Hussain F."/>
            <person name="Le Roux F."/>
            <person name="Mincer T."/>
            <person name="Polz M.F."/>
        </authorList>
    </citation>
    <scope>NUCLEOTIDE SEQUENCE [LARGE SCALE GENOMIC DNA]</scope>
    <source>
        <strain evidence="2 3">FF-238</strain>
    </source>
</reference>
<keyword evidence="3" id="KW-1185">Reference proteome</keyword>
<protein>
    <submittedName>
        <fullName evidence="2">Prepilin peptidase</fullName>
    </submittedName>
</protein>
<gene>
    <name evidence="2" type="ORF">A130_02370</name>
</gene>
<sequence>MNNFSQLATILDDLSKQAAQLDRRRGEHHLPLFDEHLFHGKARLIVPCVQEAKSTYESIVREKKHNRLTPARAEYLTELLLAQIGAIQRELSTQKIRKGEIKHSSYYRKPINELYQELAQHQEWTRRLKEMVIEKEQELKNAPSFYQQQTQKTLLATEQRLKRCEEAMLKIEKQITFREKNQ</sequence>
<dbReference type="Pfam" id="PF07445">
    <property type="entry name" value="PriC"/>
    <property type="match status" value="1"/>
</dbReference>
<dbReference type="InterPro" id="IPR038338">
    <property type="entry name" value="PriC_sf"/>
</dbReference>
<keyword evidence="1" id="KW-0175">Coiled coil</keyword>
<dbReference type="RefSeq" id="WP_017051932.1">
    <property type="nucleotide sequence ID" value="NZ_AJYW02000031.1"/>
</dbReference>
<evidence type="ECO:0000313" key="2">
    <source>
        <dbReference type="EMBL" id="OEE79006.1"/>
    </source>
</evidence>